<dbReference type="GO" id="GO:0008534">
    <property type="term" value="F:oxidized purine nucleobase lesion DNA N-glycosylase activity"/>
    <property type="evidence" value="ECO:0007669"/>
    <property type="project" value="InterPro"/>
</dbReference>
<dbReference type="Pfam" id="PF07934">
    <property type="entry name" value="OGG_N"/>
    <property type="match status" value="1"/>
</dbReference>
<dbReference type="AlphaFoldDB" id="A0A9D2M2V2"/>
<dbReference type="CDD" id="cd00056">
    <property type="entry name" value="ENDO3c"/>
    <property type="match status" value="1"/>
</dbReference>
<dbReference type="Gene3D" id="1.10.1670.10">
    <property type="entry name" value="Helix-hairpin-Helix base-excision DNA repair enzymes (C-terminal)"/>
    <property type="match status" value="1"/>
</dbReference>
<keyword evidence="4" id="KW-0378">Hydrolase</keyword>
<dbReference type="GO" id="GO:0140078">
    <property type="term" value="F:class I DNA-(apurinic or apyrimidinic site) endonuclease activity"/>
    <property type="evidence" value="ECO:0007669"/>
    <property type="project" value="UniProtKB-EC"/>
</dbReference>
<keyword evidence="8" id="KW-0326">Glycosidase</keyword>
<keyword evidence="7" id="KW-0511">Multifunctional enzyme</keyword>
<evidence type="ECO:0000256" key="6">
    <source>
        <dbReference type="ARBA" id="ARBA00023239"/>
    </source>
</evidence>
<dbReference type="Pfam" id="PF00730">
    <property type="entry name" value="HhH-GPD"/>
    <property type="match status" value="1"/>
</dbReference>
<dbReference type="Proteomes" id="UP000824209">
    <property type="component" value="Unassembled WGS sequence"/>
</dbReference>
<dbReference type="InterPro" id="IPR052054">
    <property type="entry name" value="Oxidative_DNA_repair_enzyme"/>
</dbReference>
<accession>A0A9D2M2V2</accession>
<proteinExistence type="inferred from homology"/>
<dbReference type="InterPro" id="IPR011257">
    <property type="entry name" value="DNA_glycosylase"/>
</dbReference>
<sequence length="270" mass="31133">MLRLILEDFDAKKIAESGQCFRMTCQDDHTVQVIAFGNVLTIYERGENVWDFSCTQKEFDTVWKEYFDLDTDYSGYRGLCLPEDAFLKEALEAGMGIRILRQDPWEMLVSFIISQRKSIPAIRTAVELLCTRFGTPFEYENQTYYAFPTPERIAALSEQELRDCGLGYRAPYVLHAASVFLDTPSLQEYTLSLDELRTALMRIHGVGIKVAECVALFGYHHIEAFPVDVWIQRVVQNIYSGTFPAEYQSAAGILQQYLFCYARERKLKEQ</sequence>
<organism evidence="11 12">
    <name type="scientific">Candidatus Ruthenibacterium avium</name>
    <dbReference type="NCBI Taxonomy" id="2838751"/>
    <lineage>
        <taxon>Bacteria</taxon>
        <taxon>Bacillati</taxon>
        <taxon>Bacillota</taxon>
        <taxon>Clostridia</taxon>
        <taxon>Eubacteriales</taxon>
        <taxon>Oscillospiraceae</taxon>
        <taxon>Ruthenibacterium</taxon>
    </lineage>
</organism>
<evidence type="ECO:0000313" key="11">
    <source>
        <dbReference type="EMBL" id="HJB39644.1"/>
    </source>
</evidence>
<comment type="catalytic activity">
    <reaction evidence="9">
        <text>2'-deoxyribonucleotide-(2'-deoxyribose 5'-phosphate)-2'-deoxyribonucleotide-DNA = a 3'-end 2'-deoxyribonucleotide-(2,3-dehydro-2,3-deoxyribose 5'-phosphate)-DNA + a 5'-end 5'-phospho-2'-deoxyribonucleoside-DNA + H(+)</text>
        <dbReference type="Rhea" id="RHEA:66592"/>
        <dbReference type="Rhea" id="RHEA-COMP:13180"/>
        <dbReference type="Rhea" id="RHEA-COMP:16897"/>
        <dbReference type="Rhea" id="RHEA-COMP:17067"/>
        <dbReference type="ChEBI" id="CHEBI:15378"/>
        <dbReference type="ChEBI" id="CHEBI:136412"/>
        <dbReference type="ChEBI" id="CHEBI:157695"/>
        <dbReference type="ChEBI" id="CHEBI:167181"/>
        <dbReference type="EC" id="4.2.99.18"/>
    </reaction>
</comment>
<evidence type="ECO:0000256" key="4">
    <source>
        <dbReference type="ARBA" id="ARBA00022801"/>
    </source>
</evidence>
<dbReference type="InterPro" id="IPR023170">
    <property type="entry name" value="HhH_base_excis_C"/>
</dbReference>
<comment type="caution">
    <text evidence="11">The sequence shown here is derived from an EMBL/GenBank/DDBJ whole genome shotgun (WGS) entry which is preliminary data.</text>
</comment>
<name>A0A9D2M2V2_9FIRM</name>
<feature type="domain" description="HhH-GPD" evidence="10">
    <location>
        <begin position="113"/>
        <end position="263"/>
    </location>
</feature>
<gene>
    <name evidence="11" type="ORF">H9943_04525</name>
</gene>
<dbReference type="SMART" id="SM00478">
    <property type="entry name" value="ENDO3c"/>
    <property type="match status" value="1"/>
</dbReference>
<evidence type="ECO:0000256" key="5">
    <source>
        <dbReference type="ARBA" id="ARBA00023204"/>
    </source>
</evidence>
<reference evidence="11" key="1">
    <citation type="journal article" date="2021" name="PeerJ">
        <title>Extensive microbial diversity within the chicken gut microbiome revealed by metagenomics and culture.</title>
        <authorList>
            <person name="Gilroy R."/>
            <person name="Ravi A."/>
            <person name="Getino M."/>
            <person name="Pursley I."/>
            <person name="Horton D.L."/>
            <person name="Alikhan N.F."/>
            <person name="Baker D."/>
            <person name="Gharbi K."/>
            <person name="Hall N."/>
            <person name="Watson M."/>
            <person name="Adriaenssens E.M."/>
            <person name="Foster-Nyarko E."/>
            <person name="Jarju S."/>
            <person name="Secka A."/>
            <person name="Antonio M."/>
            <person name="Oren A."/>
            <person name="Chaudhuri R.R."/>
            <person name="La Ragione R."/>
            <person name="Hildebrand F."/>
            <person name="Pallen M.J."/>
        </authorList>
    </citation>
    <scope>NUCLEOTIDE SEQUENCE</scope>
    <source>
        <strain evidence="11">ChiBcec8-14828</strain>
    </source>
</reference>
<dbReference type="GO" id="GO:0003684">
    <property type="term" value="F:damaged DNA binding"/>
    <property type="evidence" value="ECO:0007669"/>
    <property type="project" value="InterPro"/>
</dbReference>
<dbReference type="Gene3D" id="3.30.310.260">
    <property type="match status" value="1"/>
</dbReference>
<keyword evidence="3" id="KW-0227">DNA damage</keyword>
<dbReference type="Gene3D" id="1.10.340.30">
    <property type="entry name" value="Hypothetical protein, domain 2"/>
    <property type="match status" value="1"/>
</dbReference>
<evidence type="ECO:0000256" key="9">
    <source>
        <dbReference type="ARBA" id="ARBA00044632"/>
    </source>
</evidence>
<dbReference type="EMBL" id="DWYA01000046">
    <property type="protein sequence ID" value="HJB39644.1"/>
    <property type="molecule type" value="Genomic_DNA"/>
</dbReference>
<dbReference type="SUPFAM" id="SSF55945">
    <property type="entry name" value="TATA-box binding protein-like"/>
    <property type="match status" value="1"/>
</dbReference>
<dbReference type="PANTHER" id="PTHR10242">
    <property type="entry name" value="8-OXOGUANINE DNA GLYCOSYLASE"/>
    <property type="match status" value="1"/>
</dbReference>
<dbReference type="InterPro" id="IPR012904">
    <property type="entry name" value="OGG_N"/>
</dbReference>
<dbReference type="InterPro" id="IPR003265">
    <property type="entry name" value="HhH-GPD_domain"/>
</dbReference>
<evidence type="ECO:0000313" key="12">
    <source>
        <dbReference type="Proteomes" id="UP000824209"/>
    </source>
</evidence>
<protein>
    <recommendedName>
        <fullName evidence="2">DNA-(apurinic or apyrimidinic site) lyase</fullName>
        <ecNumber evidence="2">4.2.99.18</ecNumber>
    </recommendedName>
</protein>
<evidence type="ECO:0000256" key="7">
    <source>
        <dbReference type="ARBA" id="ARBA00023268"/>
    </source>
</evidence>
<dbReference type="SUPFAM" id="SSF48150">
    <property type="entry name" value="DNA-glycosylase"/>
    <property type="match status" value="1"/>
</dbReference>
<reference evidence="11" key="2">
    <citation type="submission" date="2021-04" db="EMBL/GenBank/DDBJ databases">
        <authorList>
            <person name="Gilroy R."/>
        </authorList>
    </citation>
    <scope>NUCLEOTIDE SEQUENCE</scope>
    <source>
        <strain evidence="11">ChiBcec8-14828</strain>
    </source>
</reference>
<dbReference type="GO" id="GO:0006289">
    <property type="term" value="P:nucleotide-excision repair"/>
    <property type="evidence" value="ECO:0007669"/>
    <property type="project" value="InterPro"/>
</dbReference>
<evidence type="ECO:0000259" key="10">
    <source>
        <dbReference type="SMART" id="SM00478"/>
    </source>
</evidence>
<evidence type="ECO:0000256" key="8">
    <source>
        <dbReference type="ARBA" id="ARBA00023295"/>
    </source>
</evidence>
<dbReference type="EC" id="4.2.99.18" evidence="2"/>
<evidence type="ECO:0000256" key="3">
    <source>
        <dbReference type="ARBA" id="ARBA00022763"/>
    </source>
</evidence>
<evidence type="ECO:0000256" key="1">
    <source>
        <dbReference type="ARBA" id="ARBA00010679"/>
    </source>
</evidence>
<evidence type="ECO:0000256" key="2">
    <source>
        <dbReference type="ARBA" id="ARBA00012720"/>
    </source>
</evidence>
<keyword evidence="5" id="KW-0234">DNA repair</keyword>
<keyword evidence="6" id="KW-0456">Lyase</keyword>
<comment type="similarity">
    <text evidence="1">Belongs to the type-1 OGG1 family.</text>
</comment>
<dbReference type="PANTHER" id="PTHR10242:SF2">
    <property type="entry name" value="N-GLYCOSYLASE_DNA LYASE"/>
    <property type="match status" value="1"/>
</dbReference>
<dbReference type="GO" id="GO:0006284">
    <property type="term" value="P:base-excision repair"/>
    <property type="evidence" value="ECO:0007669"/>
    <property type="project" value="InterPro"/>
</dbReference>